<gene>
    <name evidence="7" type="ORF">GCM10011534_37980</name>
</gene>
<feature type="transmembrane region" description="Helical" evidence="6">
    <location>
        <begin position="135"/>
        <end position="153"/>
    </location>
</feature>
<dbReference type="InterPro" id="IPR004254">
    <property type="entry name" value="AdipoR/HlyIII-related"/>
</dbReference>
<dbReference type="EMBL" id="BMLF01000004">
    <property type="protein sequence ID" value="GGM12223.1"/>
    <property type="molecule type" value="Genomic_DNA"/>
</dbReference>
<sequence length="219" mass="23761">MLLQPGIRPAYSRAERLSDAVVHVVGLSLALIAVPFLLVWVILVHDETPVILAAGIYGVTLVAMLGFSALYNMLDSVRWQGLLRRLDHSGIYFKIAGTYTPLSLLAAAHPAALLITMWCTAAAGAALKMLAPHRFRWLSIALYLGMGWAAVVVDRDMIFALPPGVLACVVAGGLCYTFGVAFYIFDRLPFHFTIWHVFVLLGTACFFGAIAQMVKGPLA</sequence>
<accession>A0A917T6M9</accession>
<feature type="transmembrane region" description="Helical" evidence="6">
    <location>
        <begin position="50"/>
        <end position="71"/>
    </location>
</feature>
<dbReference type="Pfam" id="PF03006">
    <property type="entry name" value="HlyIII"/>
    <property type="match status" value="1"/>
</dbReference>
<evidence type="ECO:0000313" key="8">
    <source>
        <dbReference type="Proteomes" id="UP000649829"/>
    </source>
</evidence>
<evidence type="ECO:0000256" key="4">
    <source>
        <dbReference type="ARBA" id="ARBA00023136"/>
    </source>
</evidence>
<dbReference type="GO" id="GO:0016020">
    <property type="term" value="C:membrane"/>
    <property type="evidence" value="ECO:0007669"/>
    <property type="project" value="UniProtKB-SubCell"/>
</dbReference>
<keyword evidence="2 6" id="KW-0812">Transmembrane</keyword>
<feature type="transmembrane region" description="Helical" evidence="6">
    <location>
        <begin position="165"/>
        <end position="184"/>
    </location>
</feature>
<evidence type="ECO:0000256" key="1">
    <source>
        <dbReference type="ARBA" id="ARBA00004141"/>
    </source>
</evidence>
<dbReference type="RefSeq" id="WP_028288481.1">
    <property type="nucleotide sequence ID" value="NZ_BMLF01000004.1"/>
</dbReference>
<reference evidence="7" key="1">
    <citation type="journal article" date="2014" name="Int. J. Syst. Evol. Microbiol.">
        <title>Complete genome sequence of Corynebacterium casei LMG S-19264T (=DSM 44701T), isolated from a smear-ripened cheese.</title>
        <authorList>
            <consortium name="US DOE Joint Genome Institute (JGI-PGF)"/>
            <person name="Walter F."/>
            <person name="Albersmeier A."/>
            <person name="Kalinowski J."/>
            <person name="Ruckert C."/>
        </authorList>
    </citation>
    <scope>NUCLEOTIDE SEQUENCE</scope>
    <source>
        <strain evidence="7">CGMCC 1.6293</strain>
    </source>
</reference>
<keyword evidence="3 6" id="KW-1133">Transmembrane helix</keyword>
<dbReference type="GO" id="GO:0046872">
    <property type="term" value="F:metal ion binding"/>
    <property type="evidence" value="ECO:0007669"/>
    <property type="project" value="UniProtKB-KW"/>
</dbReference>
<keyword evidence="5" id="KW-0862">Zinc</keyword>
<keyword evidence="4 6" id="KW-0472">Membrane</keyword>
<dbReference type="PANTHER" id="PTHR20855:SF3">
    <property type="entry name" value="LD03007P"/>
    <property type="match status" value="1"/>
</dbReference>
<dbReference type="Proteomes" id="UP000649829">
    <property type="component" value="Unassembled WGS sequence"/>
</dbReference>
<evidence type="ECO:0000256" key="5">
    <source>
        <dbReference type="PIRSR" id="PIRSR604254-1"/>
    </source>
</evidence>
<dbReference type="PANTHER" id="PTHR20855">
    <property type="entry name" value="ADIPOR/PROGESTIN RECEPTOR-RELATED"/>
    <property type="match status" value="1"/>
</dbReference>
<evidence type="ECO:0000256" key="2">
    <source>
        <dbReference type="ARBA" id="ARBA00022692"/>
    </source>
</evidence>
<evidence type="ECO:0000256" key="3">
    <source>
        <dbReference type="ARBA" id="ARBA00022989"/>
    </source>
</evidence>
<keyword evidence="5" id="KW-0479">Metal-binding</keyword>
<protein>
    <submittedName>
        <fullName evidence="7">Hly-III family protein</fullName>
    </submittedName>
</protein>
<feature type="transmembrane region" description="Helical" evidence="6">
    <location>
        <begin position="190"/>
        <end position="211"/>
    </location>
</feature>
<dbReference type="AlphaFoldDB" id="A0A917T6M9"/>
<comment type="subcellular location">
    <subcellularLocation>
        <location evidence="1">Membrane</location>
        <topology evidence="1">Multi-pass membrane protein</topology>
    </subcellularLocation>
</comment>
<evidence type="ECO:0000256" key="6">
    <source>
        <dbReference type="SAM" id="Phobius"/>
    </source>
</evidence>
<comment type="caution">
    <text evidence="7">The sequence shown here is derived from an EMBL/GenBank/DDBJ whole genome shotgun (WGS) entry which is preliminary data.</text>
</comment>
<proteinExistence type="predicted"/>
<evidence type="ECO:0000313" key="7">
    <source>
        <dbReference type="EMBL" id="GGM12223.1"/>
    </source>
</evidence>
<keyword evidence="8" id="KW-1185">Reference proteome</keyword>
<feature type="binding site" evidence="5">
    <location>
        <position position="196"/>
    </location>
    <ligand>
        <name>Zn(2+)</name>
        <dbReference type="ChEBI" id="CHEBI:29105"/>
    </ligand>
</feature>
<feature type="transmembrane region" description="Helical" evidence="6">
    <location>
        <begin position="21"/>
        <end position="44"/>
    </location>
</feature>
<organism evidence="7 8">
    <name type="scientific">Pseudooceanicola nanhaiensis</name>
    <dbReference type="NCBI Taxonomy" id="375761"/>
    <lineage>
        <taxon>Bacteria</taxon>
        <taxon>Pseudomonadati</taxon>
        <taxon>Pseudomonadota</taxon>
        <taxon>Alphaproteobacteria</taxon>
        <taxon>Rhodobacterales</taxon>
        <taxon>Paracoccaceae</taxon>
        <taxon>Pseudooceanicola</taxon>
    </lineage>
</organism>
<reference evidence="7" key="2">
    <citation type="submission" date="2020-09" db="EMBL/GenBank/DDBJ databases">
        <authorList>
            <person name="Sun Q."/>
            <person name="Zhou Y."/>
        </authorList>
    </citation>
    <scope>NUCLEOTIDE SEQUENCE</scope>
    <source>
        <strain evidence="7">CGMCC 1.6293</strain>
    </source>
</reference>
<name>A0A917T6M9_9RHOB</name>